<gene>
    <name evidence="1" type="ORF">Cboi01_000516400</name>
</gene>
<organism evidence="1 2">
    <name type="scientific">Candida boidinii</name>
    <name type="common">Yeast</name>
    <dbReference type="NCBI Taxonomy" id="5477"/>
    <lineage>
        <taxon>Eukaryota</taxon>
        <taxon>Fungi</taxon>
        <taxon>Dikarya</taxon>
        <taxon>Ascomycota</taxon>
        <taxon>Saccharomycotina</taxon>
        <taxon>Pichiomycetes</taxon>
        <taxon>Pichiales</taxon>
        <taxon>Pichiaceae</taxon>
        <taxon>Ogataea</taxon>
        <taxon>Ogataea/Candida clade</taxon>
    </lineage>
</organism>
<sequence length="536" mass="60777">MNFKKLNLNSNNDNIGNRNHLVQRLPHLHSHNISRGKPRVPHLHNHAHHHGHHHNHHHQQNHNHNHLTVSNNVAALGRSTTNSSTPGSSSSSSSSSASSPGYSSSDLHSDNESKYKIKNEYDELDLSAAQFTIAKPCKWVNKDGDVDTINDENNDDSHEHDDEKFESKCDGFNFHSNDELYKHLLEDHIQHNHDHHHHHDDEQQDAKPVVKKEEDGDTHLFNNDEHVYSCEWLGCMFSSNRLEDLLDHVPKSHGFTSDMIKKSENDFILTETGNYIPKLKSQIKSENNNNGTGNNGLDVVDEDDHDCSEECHHVCEWITNQTEVTQNGATPIKCGEVFKETGDLTNHIINKHIGSGKSKYTCCWSECPRNCKEFSQRQKIIRHLHTHTKHKPFICLECGKKFSLELMLKQHVRTHTGEKPYKCNQCGKFFKTSSSLTIHSRTHTGEKPLICKICGKGFNESSNLNKHMKIHDRNFKCSYCLRSFDNEIKLTNHVKNCKKSKSSTTTTTTTASTTASNSSSSVSLNSSKTVSDSLTT</sequence>
<proteinExistence type="predicted"/>
<protein>
    <submittedName>
        <fullName evidence="1">Unnamed protein product</fullName>
    </submittedName>
</protein>
<evidence type="ECO:0000313" key="1">
    <source>
        <dbReference type="EMBL" id="GME99027.1"/>
    </source>
</evidence>
<evidence type="ECO:0000313" key="2">
    <source>
        <dbReference type="Proteomes" id="UP001165101"/>
    </source>
</evidence>
<dbReference type="EMBL" id="BSXV01003798">
    <property type="protein sequence ID" value="GME99027.1"/>
    <property type="molecule type" value="Genomic_DNA"/>
</dbReference>
<dbReference type="Proteomes" id="UP001165101">
    <property type="component" value="Unassembled WGS sequence"/>
</dbReference>
<accession>A0ACB5U157</accession>
<keyword evidence="2" id="KW-1185">Reference proteome</keyword>
<reference evidence="1" key="1">
    <citation type="submission" date="2023-04" db="EMBL/GenBank/DDBJ databases">
        <title>Candida boidinii NBRC 1967.</title>
        <authorList>
            <person name="Ichikawa N."/>
            <person name="Sato H."/>
            <person name="Tonouchi N."/>
        </authorList>
    </citation>
    <scope>NUCLEOTIDE SEQUENCE</scope>
    <source>
        <strain evidence="1">NBRC 1967</strain>
    </source>
</reference>
<comment type="caution">
    <text evidence="1">The sequence shown here is derived from an EMBL/GenBank/DDBJ whole genome shotgun (WGS) entry which is preliminary data.</text>
</comment>
<name>A0ACB5U157_CANBO</name>